<proteinExistence type="predicted"/>
<evidence type="ECO:0000313" key="2">
    <source>
        <dbReference type="EMBL" id="VVB05223.1"/>
    </source>
</evidence>
<accession>A0A565BV26</accession>
<dbReference type="Proteomes" id="UP000489600">
    <property type="component" value="Unassembled WGS sequence"/>
</dbReference>
<feature type="region of interest" description="Disordered" evidence="1">
    <location>
        <begin position="1"/>
        <end position="47"/>
    </location>
</feature>
<gene>
    <name evidence="2" type="ORF">ANE_LOCUS15667</name>
</gene>
<dbReference type="AlphaFoldDB" id="A0A565BV26"/>
<feature type="compositionally biased region" description="Polar residues" evidence="1">
    <location>
        <begin position="1"/>
        <end position="10"/>
    </location>
</feature>
<protein>
    <submittedName>
        <fullName evidence="2">Uncharacterized protein</fullName>
    </submittedName>
</protein>
<reference evidence="2" key="1">
    <citation type="submission" date="2019-07" db="EMBL/GenBank/DDBJ databases">
        <authorList>
            <person name="Dittberner H."/>
        </authorList>
    </citation>
    <scope>NUCLEOTIDE SEQUENCE [LARGE SCALE GENOMIC DNA]</scope>
</reference>
<sequence>MVNHTTNSEGVSIVERKATGGSSASKGRRNFRRSGNQKGVGLSPQGLTRNRSISWRAYRDNSLMKHIPVLTLKRKQWVIKLLLTQLVWNQRVRCATVRHRLWLTGNCQARMRTEHMYADVKTILS</sequence>
<evidence type="ECO:0000256" key="1">
    <source>
        <dbReference type="SAM" id="MobiDB-lite"/>
    </source>
</evidence>
<comment type="caution">
    <text evidence="2">The sequence shown here is derived from an EMBL/GenBank/DDBJ whole genome shotgun (WGS) entry which is preliminary data.</text>
</comment>
<evidence type="ECO:0000313" key="3">
    <source>
        <dbReference type="Proteomes" id="UP000489600"/>
    </source>
</evidence>
<name>A0A565BV26_9BRAS</name>
<organism evidence="2 3">
    <name type="scientific">Arabis nemorensis</name>
    <dbReference type="NCBI Taxonomy" id="586526"/>
    <lineage>
        <taxon>Eukaryota</taxon>
        <taxon>Viridiplantae</taxon>
        <taxon>Streptophyta</taxon>
        <taxon>Embryophyta</taxon>
        <taxon>Tracheophyta</taxon>
        <taxon>Spermatophyta</taxon>
        <taxon>Magnoliopsida</taxon>
        <taxon>eudicotyledons</taxon>
        <taxon>Gunneridae</taxon>
        <taxon>Pentapetalae</taxon>
        <taxon>rosids</taxon>
        <taxon>malvids</taxon>
        <taxon>Brassicales</taxon>
        <taxon>Brassicaceae</taxon>
        <taxon>Arabideae</taxon>
        <taxon>Arabis</taxon>
    </lineage>
</organism>
<dbReference type="EMBL" id="CABITT030000005">
    <property type="protein sequence ID" value="VVB05223.1"/>
    <property type="molecule type" value="Genomic_DNA"/>
</dbReference>
<keyword evidence="3" id="KW-1185">Reference proteome</keyword>